<feature type="region of interest" description="Disordered" evidence="4">
    <location>
        <begin position="243"/>
        <end position="284"/>
    </location>
</feature>
<dbReference type="SUPFAM" id="SSF46785">
    <property type="entry name" value="Winged helix' DNA-binding domain"/>
    <property type="match status" value="1"/>
</dbReference>
<dbReference type="GO" id="GO:0003700">
    <property type="term" value="F:DNA-binding transcription factor activity"/>
    <property type="evidence" value="ECO:0007669"/>
    <property type="project" value="InterPro"/>
</dbReference>
<dbReference type="SMART" id="SM00345">
    <property type="entry name" value="HTH_GNTR"/>
    <property type="match status" value="1"/>
</dbReference>
<evidence type="ECO:0000313" key="7">
    <source>
        <dbReference type="Proteomes" id="UP000563426"/>
    </source>
</evidence>
<reference evidence="6 7" key="1">
    <citation type="submission" date="2020-05" db="EMBL/GenBank/DDBJ databases">
        <authorList>
            <person name="Whitworth D."/>
        </authorList>
    </citation>
    <scope>NUCLEOTIDE SEQUENCE [LARGE SCALE GENOMIC DNA]</scope>
    <source>
        <strain evidence="6 7">AB043B</strain>
    </source>
</reference>
<dbReference type="InterPro" id="IPR036390">
    <property type="entry name" value="WH_DNA-bd_sf"/>
</dbReference>
<feature type="domain" description="HTH gntR-type" evidence="5">
    <location>
        <begin position="15"/>
        <end position="82"/>
    </location>
</feature>
<organism evidence="6 7">
    <name type="scientific">Corallococcus exercitus</name>
    <dbReference type="NCBI Taxonomy" id="2316736"/>
    <lineage>
        <taxon>Bacteria</taxon>
        <taxon>Pseudomonadati</taxon>
        <taxon>Myxococcota</taxon>
        <taxon>Myxococcia</taxon>
        <taxon>Myxococcales</taxon>
        <taxon>Cystobacterineae</taxon>
        <taxon>Myxococcaceae</taxon>
        <taxon>Corallococcus</taxon>
    </lineage>
</organism>
<evidence type="ECO:0000256" key="4">
    <source>
        <dbReference type="SAM" id="MobiDB-lite"/>
    </source>
</evidence>
<dbReference type="EMBL" id="JABFJV010000442">
    <property type="protein sequence ID" value="NOK39272.1"/>
    <property type="molecule type" value="Genomic_DNA"/>
</dbReference>
<dbReference type="PRINTS" id="PR00035">
    <property type="entry name" value="HTHGNTR"/>
</dbReference>
<evidence type="ECO:0000256" key="3">
    <source>
        <dbReference type="ARBA" id="ARBA00023163"/>
    </source>
</evidence>
<keyword evidence="2" id="KW-0238">DNA-binding</keyword>
<evidence type="ECO:0000313" key="6">
    <source>
        <dbReference type="EMBL" id="NOK39272.1"/>
    </source>
</evidence>
<protein>
    <submittedName>
        <fullName evidence="6">GntR family transcriptional regulator</fullName>
    </submittedName>
</protein>
<keyword evidence="3" id="KW-0804">Transcription</keyword>
<dbReference type="Pfam" id="PF00392">
    <property type="entry name" value="GntR"/>
    <property type="match status" value="1"/>
</dbReference>
<feature type="compositionally biased region" description="Low complexity" evidence="4">
    <location>
        <begin position="257"/>
        <end position="268"/>
    </location>
</feature>
<dbReference type="PANTHER" id="PTHR43537:SF52">
    <property type="entry name" value="FATTY ACID METABOLISM REGULATOR PROTEIN"/>
    <property type="match status" value="1"/>
</dbReference>
<dbReference type="GO" id="GO:0003677">
    <property type="term" value="F:DNA binding"/>
    <property type="evidence" value="ECO:0007669"/>
    <property type="project" value="UniProtKB-KW"/>
</dbReference>
<dbReference type="Proteomes" id="UP000563426">
    <property type="component" value="Unassembled WGS sequence"/>
</dbReference>
<name>A0A7Y4KSQ4_9BACT</name>
<comment type="caution">
    <text evidence="6">The sequence shown here is derived from an EMBL/GenBank/DDBJ whole genome shotgun (WGS) entry which is preliminary data.</text>
</comment>
<dbReference type="AlphaFoldDB" id="A0A7Y4KSQ4"/>
<dbReference type="Gene3D" id="1.10.10.10">
    <property type="entry name" value="Winged helix-like DNA-binding domain superfamily/Winged helix DNA-binding domain"/>
    <property type="match status" value="1"/>
</dbReference>
<sequence>MGVVGARRVALRVRVGLVAYVEEQLERAIALGMLPRGQFGSEEKLAREFGCCRGTVREAMRRLAARGLVVQRAGRKTRAVALDESLTLENLGLALHDTRSEEGRRLLEGFFSLKRQVLVELLVDCCASASEAQVSQLESICFSLWDAAHWEPGARCAQLEFELLRLAAHAAARPGHLLLIQSLQRAMRGNVARLWFLMGGESLRQWAVCAMHALGDRDVRALTQQLPALLKACDERTLDAFAPAPREQASPEDSPSQENLLEAPAPAAARDEAQEARSCVEEQGHDGLASTVEDAKVLGVAPHPHGVEAIPMEPASLAPGGKCAGGYDEQVLGPPVRLSGKWRRFFHGGWPPARASAHRLPRTQPRGRGPRRLTASRHPGPTPDG</sequence>
<evidence type="ECO:0000256" key="1">
    <source>
        <dbReference type="ARBA" id="ARBA00023015"/>
    </source>
</evidence>
<keyword evidence="1" id="KW-0805">Transcription regulation</keyword>
<dbReference type="CDD" id="cd07377">
    <property type="entry name" value="WHTH_GntR"/>
    <property type="match status" value="1"/>
</dbReference>
<feature type="compositionally biased region" description="Basic and acidic residues" evidence="4">
    <location>
        <begin position="269"/>
        <end position="284"/>
    </location>
</feature>
<feature type="region of interest" description="Disordered" evidence="4">
    <location>
        <begin position="349"/>
        <end position="385"/>
    </location>
</feature>
<gene>
    <name evidence="6" type="ORF">HMI49_39455</name>
</gene>
<evidence type="ECO:0000259" key="5">
    <source>
        <dbReference type="PROSITE" id="PS50949"/>
    </source>
</evidence>
<keyword evidence="7" id="KW-1185">Reference proteome</keyword>
<dbReference type="PROSITE" id="PS50949">
    <property type="entry name" value="HTH_GNTR"/>
    <property type="match status" value="1"/>
</dbReference>
<dbReference type="InterPro" id="IPR036388">
    <property type="entry name" value="WH-like_DNA-bd_sf"/>
</dbReference>
<dbReference type="InterPro" id="IPR000524">
    <property type="entry name" value="Tscrpt_reg_HTH_GntR"/>
</dbReference>
<proteinExistence type="predicted"/>
<accession>A0A7Y4KSQ4</accession>
<dbReference type="PANTHER" id="PTHR43537">
    <property type="entry name" value="TRANSCRIPTIONAL REGULATOR, GNTR FAMILY"/>
    <property type="match status" value="1"/>
</dbReference>
<evidence type="ECO:0000256" key="2">
    <source>
        <dbReference type="ARBA" id="ARBA00023125"/>
    </source>
</evidence>